<protein>
    <submittedName>
        <fullName evidence="1">Transposable element tc3 transposase-like protein</fullName>
    </submittedName>
</protein>
<dbReference type="EMBL" id="CM043017">
    <property type="protein sequence ID" value="KAI4465110.1"/>
    <property type="molecule type" value="Genomic_DNA"/>
</dbReference>
<accession>A0ACB9TE63</accession>
<comment type="caution">
    <text evidence="1">The sequence shown here is derived from an EMBL/GenBank/DDBJ whole genome shotgun (WGS) entry which is preliminary data.</text>
</comment>
<sequence length="222" mass="25649">MHLHYHVGRPVTVTTNTNHGRVFNQVLQALKRSLRRSSLKLNISGRWLRRVFKNIGGFAYKIQIGQRLTAADKRVRAKYCAHVLATDYASFLSILWFSDESHIHLNGYITKRATRFRGFERPDIIVEQPLHSDRVTIWCAVSAHGILGPYFIEADDGTPLIMDQELYKEQVITPFLHDLQRFCGARNLPHNQQWFQQDGATCHTTTSNAAQSFWGSPYFAWY</sequence>
<organism evidence="1 2">
    <name type="scientific">Holotrichia oblita</name>
    <name type="common">Chafer beetle</name>
    <dbReference type="NCBI Taxonomy" id="644536"/>
    <lineage>
        <taxon>Eukaryota</taxon>
        <taxon>Metazoa</taxon>
        <taxon>Ecdysozoa</taxon>
        <taxon>Arthropoda</taxon>
        <taxon>Hexapoda</taxon>
        <taxon>Insecta</taxon>
        <taxon>Pterygota</taxon>
        <taxon>Neoptera</taxon>
        <taxon>Endopterygota</taxon>
        <taxon>Coleoptera</taxon>
        <taxon>Polyphaga</taxon>
        <taxon>Scarabaeiformia</taxon>
        <taxon>Scarabaeidae</taxon>
        <taxon>Melolonthinae</taxon>
        <taxon>Holotrichia</taxon>
    </lineage>
</organism>
<gene>
    <name evidence="1" type="ORF">MML48_3g00016266</name>
</gene>
<name>A0ACB9TE63_HOLOL</name>
<reference evidence="1" key="1">
    <citation type="submission" date="2022-04" db="EMBL/GenBank/DDBJ databases">
        <title>Chromosome-scale genome assembly of Holotrichia oblita Faldermann.</title>
        <authorList>
            <person name="Rongchong L."/>
        </authorList>
    </citation>
    <scope>NUCLEOTIDE SEQUENCE</scope>
    <source>
        <strain evidence="1">81SQS9</strain>
    </source>
</reference>
<keyword evidence="2" id="KW-1185">Reference proteome</keyword>
<dbReference type="Proteomes" id="UP001056778">
    <property type="component" value="Chromosome 3"/>
</dbReference>
<evidence type="ECO:0000313" key="1">
    <source>
        <dbReference type="EMBL" id="KAI4465110.1"/>
    </source>
</evidence>
<proteinExistence type="predicted"/>
<evidence type="ECO:0000313" key="2">
    <source>
        <dbReference type="Proteomes" id="UP001056778"/>
    </source>
</evidence>